<reference evidence="12" key="1">
    <citation type="submission" date="2018-06" db="EMBL/GenBank/DDBJ databases">
        <title>Genome assembly of Danube salmon.</title>
        <authorList>
            <person name="Macqueen D.J."/>
            <person name="Gundappa M.K."/>
        </authorList>
    </citation>
    <scope>NUCLEOTIDE SEQUENCE [LARGE SCALE GENOMIC DNA]</scope>
</reference>
<evidence type="ECO:0000256" key="6">
    <source>
        <dbReference type="ARBA" id="ARBA00018421"/>
    </source>
</evidence>
<evidence type="ECO:0000259" key="9">
    <source>
        <dbReference type="Pfam" id="PF00326"/>
    </source>
</evidence>
<evidence type="ECO:0000256" key="3">
    <source>
        <dbReference type="ARBA" id="ARBA00010040"/>
    </source>
</evidence>
<dbReference type="SUPFAM" id="SSF82171">
    <property type="entry name" value="DPP6 N-terminal domain-like"/>
    <property type="match status" value="1"/>
</dbReference>
<keyword evidence="7" id="KW-0963">Cytoplasm</keyword>
<evidence type="ECO:0000256" key="7">
    <source>
        <dbReference type="ARBA" id="ARBA00022490"/>
    </source>
</evidence>
<dbReference type="InterPro" id="IPR001375">
    <property type="entry name" value="Peptidase_S9_cat"/>
</dbReference>
<keyword evidence="12" id="KW-1185">Reference proteome</keyword>
<proteinExistence type="inferred from homology"/>
<evidence type="ECO:0000256" key="4">
    <source>
        <dbReference type="ARBA" id="ARBA00011881"/>
    </source>
</evidence>
<evidence type="ECO:0000259" key="10">
    <source>
        <dbReference type="Pfam" id="PF19283"/>
    </source>
</evidence>
<evidence type="ECO:0000256" key="8">
    <source>
        <dbReference type="ARBA" id="ARBA00022801"/>
    </source>
</evidence>
<comment type="subcellular location">
    <subcellularLocation>
        <location evidence="2">Cytoplasm</location>
    </subcellularLocation>
</comment>
<reference evidence="11" key="2">
    <citation type="submission" date="2025-08" db="UniProtKB">
        <authorList>
            <consortium name="Ensembl"/>
        </authorList>
    </citation>
    <scope>IDENTIFICATION</scope>
</reference>
<dbReference type="Pfam" id="PF00326">
    <property type="entry name" value="Peptidase_S9"/>
    <property type="match status" value="1"/>
</dbReference>
<dbReference type="InterPro" id="IPR029058">
    <property type="entry name" value="AB_hydrolase_fold"/>
</dbReference>
<dbReference type="AlphaFoldDB" id="A0A4W5PI19"/>
<dbReference type="GO" id="GO:0005737">
    <property type="term" value="C:cytoplasm"/>
    <property type="evidence" value="ECO:0007669"/>
    <property type="project" value="UniProtKB-SubCell"/>
</dbReference>
<evidence type="ECO:0000256" key="5">
    <source>
        <dbReference type="ARBA" id="ARBA00012917"/>
    </source>
</evidence>
<dbReference type="Gene3D" id="3.40.50.1820">
    <property type="entry name" value="alpha/beta hydrolase"/>
    <property type="match status" value="1"/>
</dbReference>
<evidence type="ECO:0000256" key="1">
    <source>
        <dbReference type="ARBA" id="ARBA00000721"/>
    </source>
</evidence>
<keyword evidence="8" id="KW-0378">Hydrolase</keyword>
<dbReference type="Pfam" id="PF19283">
    <property type="entry name" value="APEH_N"/>
    <property type="match status" value="2"/>
</dbReference>
<comment type="subunit">
    <text evidence="4">Homotetramer.</text>
</comment>
<dbReference type="EC" id="3.4.19.1" evidence="5"/>
<dbReference type="Ensembl" id="ENSHHUT00000063903.1">
    <property type="protein sequence ID" value="ENSHHUP00000061813.1"/>
    <property type="gene ID" value="ENSHHUG00000036578.1"/>
</dbReference>
<evidence type="ECO:0000313" key="11">
    <source>
        <dbReference type="Ensembl" id="ENSHHUP00000061813.1"/>
    </source>
</evidence>
<dbReference type="InterPro" id="IPR045550">
    <property type="entry name" value="AARE_N"/>
</dbReference>
<evidence type="ECO:0000313" key="12">
    <source>
        <dbReference type="Proteomes" id="UP000314982"/>
    </source>
</evidence>
<comment type="similarity">
    <text evidence="3">Belongs to the peptidase S9C family.</text>
</comment>
<dbReference type="FunFam" id="3.40.50.1820:FF:000043">
    <property type="entry name" value="acylamino-acid-releasing enzyme"/>
    <property type="match status" value="1"/>
</dbReference>
<dbReference type="Proteomes" id="UP000314982">
    <property type="component" value="Unassembled WGS sequence"/>
</dbReference>
<organism evidence="11 12">
    <name type="scientific">Hucho hucho</name>
    <name type="common">huchen</name>
    <dbReference type="NCBI Taxonomy" id="62062"/>
    <lineage>
        <taxon>Eukaryota</taxon>
        <taxon>Metazoa</taxon>
        <taxon>Chordata</taxon>
        <taxon>Craniata</taxon>
        <taxon>Vertebrata</taxon>
        <taxon>Euteleostomi</taxon>
        <taxon>Actinopterygii</taxon>
        <taxon>Neopterygii</taxon>
        <taxon>Teleostei</taxon>
        <taxon>Protacanthopterygii</taxon>
        <taxon>Salmoniformes</taxon>
        <taxon>Salmonidae</taxon>
        <taxon>Salmoninae</taxon>
        <taxon>Hucho</taxon>
    </lineage>
</organism>
<protein>
    <recommendedName>
        <fullName evidence="6">Acylamino-acid-releasing enzyme</fullName>
        <ecNumber evidence="5">3.4.19.1</ecNumber>
    </recommendedName>
</protein>
<dbReference type="PANTHER" id="PTHR42776">
    <property type="entry name" value="SERINE PEPTIDASE S9 FAMILY MEMBER"/>
    <property type="match status" value="1"/>
</dbReference>
<dbReference type="GO" id="GO:0006508">
    <property type="term" value="P:proteolysis"/>
    <property type="evidence" value="ECO:0007669"/>
    <property type="project" value="InterPro"/>
</dbReference>
<feature type="domain" description="Acylamino-acid-releasing enzyme N-terminal" evidence="10">
    <location>
        <begin position="236"/>
        <end position="376"/>
    </location>
</feature>
<name>A0A4W5PI19_9TELE</name>
<dbReference type="GO" id="GO:0008242">
    <property type="term" value="F:omega peptidase activity"/>
    <property type="evidence" value="ECO:0007669"/>
    <property type="project" value="UniProtKB-EC"/>
</dbReference>
<dbReference type="GeneTree" id="ENSGT00940000166103"/>
<reference evidence="11" key="3">
    <citation type="submission" date="2025-09" db="UniProtKB">
        <authorList>
            <consortium name="Ensembl"/>
        </authorList>
    </citation>
    <scope>IDENTIFICATION</scope>
</reference>
<dbReference type="InterPro" id="IPR011042">
    <property type="entry name" value="6-blade_b-propeller_TolB-like"/>
</dbReference>
<dbReference type="Gene3D" id="2.120.10.30">
    <property type="entry name" value="TolB, C-terminal domain"/>
    <property type="match status" value="1"/>
</dbReference>
<dbReference type="PANTHER" id="PTHR42776:SF1">
    <property type="entry name" value="ACYLAMINO-ACID-RELEASING ENZYME"/>
    <property type="match status" value="1"/>
</dbReference>
<dbReference type="GO" id="GO:0004252">
    <property type="term" value="F:serine-type endopeptidase activity"/>
    <property type="evidence" value="ECO:0007669"/>
    <property type="project" value="TreeGrafter"/>
</dbReference>
<evidence type="ECO:0000256" key="2">
    <source>
        <dbReference type="ARBA" id="ARBA00004496"/>
    </source>
</evidence>
<sequence length="663" mass="73199">MALLNGTSFTLSTEWSQSETVRGARLHYAQQWTLIQNYSKETDIDIQPPSPCSLLHGELLSSYSPSGDLKAVVRETSGQGAGHQFLEVWSSGGLKKLLHLTALDKHGRVYEDAQFGCLAWSACESRVLYVAEGKRSIAESSASASSPSAGEPTDKSVYWEDWGEGLTSKSVPVLCVADVAKGTVTVLQGVPSHVSPGQGLWAHDGECVFFVGWWHEPFRLGLRFSSLSSSQTSNLSVSSPRLSPDGRYLVYLEGQVFGPHSQCLSLQQYDLETRKISVLVDVVNRPKKDEFAGLYEALPPRCWASDSQRVVFSSARRNWRVYSVNIQNWSKLFHLSLNPSAENFGSWKLLTIQNDLMVVHCSHLNEAPRLVIQYCGHSYTALVIQVTPIQSSGHSGYAYTTLWSFRLSPYNTGHSGYPYTELTEAYLCSFPGGPHSQFFAEWNVTTAVLVKLGFAVLMVNYRGSTGFGQDSILSLAGNIGSQDVKDVQRAVLTALADQTAEKLLTLDPDKVVVMGGSHGGFLACHLIGQYPDFYKACAVRNPVINAATLLGTSDIVDWRYSCVGLQYSYDQLPTPEALTTMLQKSPITYAPQIKAPVLLMLGGKDRRVSPHQGLELYRCLKSRGSPVRLLWFAEDGHSLARVDTQADCFLNVVLWFQQHLHLH</sequence>
<feature type="domain" description="Peptidase S9 prolyl oligopeptidase catalytic" evidence="9">
    <location>
        <begin position="445"/>
        <end position="661"/>
    </location>
</feature>
<accession>A0A4W5PI19</accession>
<feature type="domain" description="Acylamino-acid-releasing enzyme N-terminal" evidence="10">
    <location>
        <begin position="14"/>
        <end position="224"/>
    </location>
</feature>
<comment type="catalytic activity">
    <reaction evidence="1">
        <text>Cleavage of an N-acetyl or N-formyl amino acid from the N-terminus of a polypeptide.</text>
        <dbReference type="EC" id="3.4.19.1"/>
    </reaction>
</comment>
<dbReference type="SUPFAM" id="SSF53474">
    <property type="entry name" value="alpha/beta-Hydrolases"/>
    <property type="match status" value="1"/>
</dbReference>